<accession>A0A1H6FDL8</accession>
<dbReference type="EMBL" id="FMSV02000515">
    <property type="protein sequence ID" value="SEH07125.1"/>
    <property type="molecule type" value="Genomic_DNA"/>
</dbReference>
<proteinExistence type="predicted"/>
<evidence type="ECO:0000313" key="2">
    <source>
        <dbReference type="EMBL" id="SEH07125.1"/>
    </source>
</evidence>
<dbReference type="PANTHER" id="PTHR35841:SF1">
    <property type="entry name" value="PHOSPHONATES-BINDING PERIPLASMIC PROTEIN"/>
    <property type="match status" value="1"/>
</dbReference>
<reference evidence="2 3" key="1">
    <citation type="submission" date="2016-10" db="EMBL/GenBank/DDBJ databases">
        <authorList>
            <person name="de Groot N.N."/>
        </authorList>
    </citation>
    <scope>NUCLEOTIDE SEQUENCE [LARGE SCALE GENOMIC DNA]</scope>
    <source>
        <strain evidence="2">MBHS1</strain>
    </source>
</reference>
<protein>
    <submittedName>
        <fullName evidence="2">Alkanesulfonate transporter substrate-binding subunit</fullName>
    </submittedName>
</protein>
<gene>
    <name evidence="2" type="ORF">MBHS_02997</name>
</gene>
<dbReference type="RefSeq" id="WP_103920826.1">
    <property type="nucleotide sequence ID" value="NZ_FMSV02000515.1"/>
</dbReference>
<dbReference type="Proteomes" id="UP000236724">
    <property type="component" value="Unassembled WGS sequence"/>
</dbReference>
<dbReference type="AlphaFoldDB" id="A0A1H6FDL8"/>
<feature type="signal peptide" evidence="1">
    <location>
        <begin position="1"/>
        <end position="23"/>
    </location>
</feature>
<dbReference type="Gene3D" id="3.40.190.10">
    <property type="entry name" value="Periplasmic binding protein-like II"/>
    <property type="match status" value="2"/>
</dbReference>
<dbReference type="SUPFAM" id="SSF53850">
    <property type="entry name" value="Periplasmic binding protein-like II"/>
    <property type="match status" value="1"/>
</dbReference>
<dbReference type="PANTHER" id="PTHR35841">
    <property type="entry name" value="PHOSPHONATES-BINDING PERIPLASMIC PROTEIN"/>
    <property type="match status" value="1"/>
</dbReference>
<keyword evidence="1" id="KW-0732">Signal</keyword>
<feature type="chain" id="PRO_5014783332" evidence="1">
    <location>
        <begin position="24"/>
        <end position="282"/>
    </location>
</feature>
<keyword evidence="3" id="KW-1185">Reference proteome</keyword>
<name>A0A1H6FDL8_9GAMM</name>
<dbReference type="OrthoDB" id="225238at2"/>
<evidence type="ECO:0000313" key="3">
    <source>
        <dbReference type="Proteomes" id="UP000236724"/>
    </source>
</evidence>
<dbReference type="Pfam" id="PF12974">
    <property type="entry name" value="Phosphonate-bd"/>
    <property type="match status" value="1"/>
</dbReference>
<organism evidence="2 3">
    <name type="scientific">Candidatus Venteria ishoeyi</name>
    <dbReference type="NCBI Taxonomy" id="1899563"/>
    <lineage>
        <taxon>Bacteria</taxon>
        <taxon>Pseudomonadati</taxon>
        <taxon>Pseudomonadota</taxon>
        <taxon>Gammaproteobacteria</taxon>
        <taxon>Thiotrichales</taxon>
        <taxon>Thiotrichaceae</taxon>
        <taxon>Venteria</taxon>
    </lineage>
</organism>
<evidence type="ECO:0000256" key="1">
    <source>
        <dbReference type="SAM" id="SignalP"/>
    </source>
</evidence>
<sequence>MFYKKLIIFCSLLLLLSTFSAQADIQLKFGVYTSDQPLTMVKKFRPLLSALETGLSQKLSQMVKIKMVVAKDYDTGINDLVSGKVDFSRFGPASYIKAKQLEPGIKLLAMESKKGKKVFKGVICVARHSDIQTLAQLKGKRFAFGNKNSTIGRYLAQNHLLAAGVHAADFTDYAYLGRHDKVGAAVAAGQFDGGALKAGTYKTLLKKGKALRIIGEFENVTKPWLASKQLSLTMVAALTEVLLEMKDVQALKALKKDGFLVASDADYAPIRQAIEQNHEFFQ</sequence>